<name>A0A9N8EDY3_9STRA</name>
<dbReference type="Gene3D" id="3.30.710.10">
    <property type="entry name" value="Potassium Channel Kv1.1, Chain A"/>
    <property type="match status" value="1"/>
</dbReference>
<dbReference type="EMBL" id="CAICTM010001034">
    <property type="protein sequence ID" value="CAB9519681.1"/>
    <property type="molecule type" value="Genomic_DNA"/>
</dbReference>
<comment type="caution">
    <text evidence="2">The sequence shown here is derived from an EMBL/GenBank/DDBJ whole genome shotgun (WGS) entry which is preliminary data.</text>
</comment>
<evidence type="ECO:0000313" key="2">
    <source>
        <dbReference type="EMBL" id="CAB9519681.1"/>
    </source>
</evidence>
<feature type="region of interest" description="Disordered" evidence="1">
    <location>
        <begin position="1"/>
        <end position="22"/>
    </location>
</feature>
<dbReference type="InterPro" id="IPR011333">
    <property type="entry name" value="SKP1/BTB/POZ_sf"/>
</dbReference>
<dbReference type="Proteomes" id="UP001153069">
    <property type="component" value="Unassembled WGS sequence"/>
</dbReference>
<proteinExistence type="predicted"/>
<evidence type="ECO:0008006" key="4">
    <source>
        <dbReference type="Google" id="ProtNLM"/>
    </source>
</evidence>
<accession>A0A9N8EDY3</accession>
<organism evidence="2 3">
    <name type="scientific">Seminavis robusta</name>
    <dbReference type="NCBI Taxonomy" id="568900"/>
    <lineage>
        <taxon>Eukaryota</taxon>
        <taxon>Sar</taxon>
        <taxon>Stramenopiles</taxon>
        <taxon>Ochrophyta</taxon>
        <taxon>Bacillariophyta</taxon>
        <taxon>Bacillariophyceae</taxon>
        <taxon>Bacillariophycidae</taxon>
        <taxon>Naviculales</taxon>
        <taxon>Naviculaceae</taxon>
        <taxon>Seminavis</taxon>
    </lineage>
</organism>
<sequence>MATNNRKGKHESEPPCKKIRSSDPDVKIIVKYEDDKGKPARKEYQMYGQRISHLSKFFDTTLCVEMKEKATRKIVLQDLHPDLFEKAIKFQEDLSAIRSMTIEDAVELVEFYDMYDFKGGIQLCDDIIAEYLQEEIDDEEASETPIAPDDLDVLVDAAALAYQHNLAKSKKKAVDYLTMKMDEEESVHGQMMFQYSHIQKLHPMFKDGLFSMTDHMTDEEVASPLFPRYFTAIVSDNHGRCICDTVVLSETDSIADGEYKRCGVQYKKSGLGVWNGQRRSFLIDRDEVSWEILAVDPADEEDYIVLWRCVYSGNLEVPPQGPWEAVDTSIEDFFWPPKVSYKGGGE</sequence>
<reference evidence="2" key="1">
    <citation type="submission" date="2020-06" db="EMBL/GenBank/DDBJ databases">
        <authorList>
            <consortium name="Plant Systems Biology data submission"/>
        </authorList>
    </citation>
    <scope>NUCLEOTIDE SEQUENCE</scope>
    <source>
        <strain evidence="2">D6</strain>
    </source>
</reference>
<keyword evidence="3" id="KW-1185">Reference proteome</keyword>
<evidence type="ECO:0000256" key="1">
    <source>
        <dbReference type="SAM" id="MobiDB-lite"/>
    </source>
</evidence>
<dbReference type="OrthoDB" id="56564at2759"/>
<evidence type="ECO:0000313" key="3">
    <source>
        <dbReference type="Proteomes" id="UP001153069"/>
    </source>
</evidence>
<protein>
    <recommendedName>
        <fullName evidence="4">BTB domain-containing protein</fullName>
    </recommendedName>
</protein>
<gene>
    <name evidence="2" type="ORF">SEMRO_1036_G234090.1</name>
</gene>
<dbReference type="AlphaFoldDB" id="A0A9N8EDY3"/>
<feature type="compositionally biased region" description="Basic and acidic residues" evidence="1">
    <location>
        <begin position="10"/>
        <end position="22"/>
    </location>
</feature>